<sequence length="173" mass="20537">MVIATFENIELDNIYNRSITMGKEIERKYIVSEDIDLDKYTFSIIEQGYLSTDPDKTVRIRVKDDHAFITIKGRNKGIEREEFEYKIPVLEAKQMLEMTPHKISKRRYYIQHHGHLWELDIFEGENSGLRMAEIELNSSNETFSTPPWAIEEVSEDPRYFNSQLCLHPFSKWE</sequence>
<evidence type="ECO:0000313" key="2">
    <source>
        <dbReference type="Proteomes" id="UP000826212"/>
    </source>
</evidence>
<evidence type="ECO:0000313" key="1">
    <source>
        <dbReference type="EMBL" id="QZE13082.1"/>
    </source>
</evidence>
<proteinExistence type="predicted"/>
<gene>
    <name evidence="1" type="ORF">K4L44_10825</name>
</gene>
<organism evidence="1 2">
    <name type="scientific">Halosquirtibacter laminarini</name>
    <dbReference type="NCBI Taxonomy" id="3374600"/>
    <lineage>
        <taxon>Bacteria</taxon>
        <taxon>Pseudomonadati</taxon>
        <taxon>Bacteroidota</taxon>
        <taxon>Bacteroidia</taxon>
        <taxon>Marinilabiliales</taxon>
        <taxon>Prolixibacteraceae</taxon>
        <taxon>Halosquirtibacter</taxon>
    </lineage>
</organism>
<name>A0AC61NLI4_9BACT</name>
<dbReference type="Proteomes" id="UP000826212">
    <property type="component" value="Chromosome"/>
</dbReference>
<protein>
    <submittedName>
        <fullName evidence="1">CYTH domain-containing protein</fullName>
    </submittedName>
</protein>
<accession>A0AC61NLI4</accession>
<dbReference type="EMBL" id="CP081303">
    <property type="protein sequence ID" value="QZE13082.1"/>
    <property type="molecule type" value="Genomic_DNA"/>
</dbReference>
<reference evidence="1" key="1">
    <citation type="submission" date="2021-08" db="EMBL/GenBank/DDBJ databases">
        <title>Novel anaerobic bacterium isolated from sea squirt in East Sea, Republic of Korea.</title>
        <authorList>
            <person name="Nguyen T.H."/>
            <person name="Li Z."/>
            <person name="Lee Y.-J."/>
            <person name="Ko J."/>
            <person name="Kim S.-G."/>
        </authorList>
    </citation>
    <scope>NUCLEOTIDE SEQUENCE</scope>
    <source>
        <strain evidence="1">KCTC 25031</strain>
    </source>
</reference>
<keyword evidence="2" id="KW-1185">Reference proteome</keyword>